<dbReference type="EMBL" id="JAAGNZ010000001">
    <property type="protein sequence ID" value="NEU67765.1"/>
    <property type="molecule type" value="Genomic_DNA"/>
</dbReference>
<organism evidence="1 2">
    <name type="scientific">Spirosoma agri</name>
    <dbReference type="NCBI Taxonomy" id="1987381"/>
    <lineage>
        <taxon>Bacteria</taxon>
        <taxon>Pseudomonadati</taxon>
        <taxon>Bacteroidota</taxon>
        <taxon>Cytophagia</taxon>
        <taxon>Cytophagales</taxon>
        <taxon>Cytophagaceae</taxon>
        <taxon>Spirosoma</taxon>
    </lineage>
</organism>
<protein>
    <submittedName>
        <fullName evidence="1">Uncharacterized protein</fullName>
    </submittedName>
</protein>
<keyword evidence="2" id="KW-1185">Reference proteome</keyword>
<dbReference type="AlphaFoldDB" id="A0A6M0IJG6"/>
<reference evidence="1 2" key="1">
    <citation type="submission" date="2020-02" db="EMBL/GenBank/DDBJ databases">
        <title>Draft genome sequence of two Spirosoma agri KCTC 52727 and Spirosoma terrae KCTC 52035.</title>
        <authorList>
            <person name="Rojas J."/>
            <person name="Ambika Manirajan B."/>
            <person name="Ratering S."/>
            <person name="Suarez C."/>
            <person name="Schnell S."/>
        </authorList>
    </citation>
    <scope>NUCLEOTIDE SEQUENCE [LARGE SCALE GENOMIC DNA]</scope>
    <source>
        <strain evidence="1 2">KCTC 52727</strain>
    </source>
</reference>
<evidence type="ECO:0000313" key="1">
    <source>
        <dbReference type="EMBL" id="NEU67765.1"/>
    </source>
</evidence>
<evidence type="ECO:0000313" key="2">
    <source>
        <dbReference type="Proteomes" id="UP000477386"/>
    </source>
</evidence>
<dbReference type="RefSeq" id="WP_164038373.1">
    <property type="nucleotide sequence ID" value="NZ_JAAGNZ010000001.1"/>
</dbReference>
<name>A0A6M0IJG6_9BACT</name>
<sequence length="216" mass="22451">MKPIYSYLILLYLSLTAGYAQIIQSATIIKSSQANTSGLGFTNLTSASSASASNGKVLSVDATGNVILTLAPGGAVSYWQLTGNDIANTNTGAVKIANLQVSNTTSAVAGTIRWTGADFEGYNGSAWVSLTQAAKITGMWITAPTHNGSSWYDNVCGATCPLSLGYVPGLTPQGNACNGAKGSKPNVTSLSNGYWCGTYTALRDNTLYQCYCVKVN</sequence>
<gene>
    <name evidence="1" type="ORF">GK091_12820</name>
</gene>
<dbReference type="Proteomes" id="UP000477386">
    <property type="component" value="Unassembled WGS sequence"/>
</dbReference>
<accession>A0A6M0IJG6</accession>
<proteinExistence type="predicted"/>
<comment type="caution">
    <text evidence="1">The sequence shown here is derived from an EMBL/GenBank/DDBJ whole genome shotgun (WGS) entry which is preliminary data.</text>
</comment>